<dbReference type="AlphaFoldDB" id="A0A9D4K3E6"/>
<reference evidence="2" key="1">
    <citation type="journal article" date="2019" name="bioRxiv">
        <title>The Genome of the Zebra Mussel, Dreissena polymorpha: A Resource for Invasive Species Research.</title>
        <authorList>
            <person name="McCartney M.A."/>
            <person name="Auch B."/>
            <person name="Kono T."/>
            <person name="Mallez S."/>
            <person name="Zhang Y."/>
            <person name="Obille A."/>
            <person name="Becker A."/>
            <person name="Abrahante J.E."/>
            <person name="Garbe J."/>
            <person name="Badalamenti J.P."/>
            <person name="Herman A."/>
            <person name="Mangelson H."/>
            <person name="Liachko I."/>
            <person name="Sullivan S."/>
            <person name="Sone E.D."/>
            <person name="Koren S."/>
            <person name="Silverstein K.A.T."/>
            <person name="Beckman K.B."/>
            <person name="Gohl D.M."/>
        </authorList>
    </citation>
    <scope>NUCLEOTIDE SEQUENCE</scope>
    <source>
        <strain evidence="2">Duluth1</strain>
        <tissue evidence="2">Whole animal</tissue>
    </source>
</reference>
<dbReference type="EMBL" id="JAIWYP010000004">
    <property type="protein sequence ID" value="KAH3832272.1"/>
    <property type="molecule type" value="Genomic_DNA"/>
</dbReference>
<keyword evidence="3" id="KW-1185">Reference proteome</keyword>
<evidence type="ECO:0000313" key="3">
    <source>
        <dbReference type="Proteomes" id="UP000828390"/>
    </source>
</evidence>
<evidence type="ECO:0000256" key="1">
    <source>
        <dbReference type="SAM" id="MobiDB-lite"/>
    </source>
</evidence>
<comment type="caution">
    <text evidence="2">The sequence shown here is derived from an EMBL/GenBank/DDBJ whole genome shotgun (WGS) entry which is preliminary data.</text>
</comment>
<protein>
    <submittedName>
        <fullName evidence="2">Uncharacterized protein</fullName>
    </submittedName>
</protein>
<name>A0A9D4K3E6_DREPO</name>
<gene>
    <name evidence="2" type="ORF">DPMN_105553</name>
</gene>
<sequence length="141" mass="16261">MLAHTEERPALPPEVKNAMPPGDHVFQETRTIFERVQDIIGTNLLTKIHDDWIINRASRVLTRKNASPPLRPYIIGTNLVTKFHDDRTINVASIEKNALPPRGHVFFKQPKPFSNSSKISLRTNFLTKFHENWKINVAFRP</sequence>
<feature type="region of interest" description="Disordered" evidence="1">
    <location>
        <begin position="1"/>
        <end position="22"/>
    </location>
</feature>
<reference evidence="2" key="2">
    <citation type="submission" date="2020-11" db="EMBL/GenBank/DDBJ databases">
        <authorList>
            <person name="McCartney M.A."/>
            <person name="Auch B."/>
            <person name="Kono T."/>
            <person name="Mallez S."/>
            <person name="Becker A."/>
            <person name="Gohl D.M."/>
            <person name="Silverstein K.A.T."/>
            <person name="Koren S."/>
            <person name="Bechman K.B."/>
            <person name="Herman A."/>
            <person name="Abrahante J.E."/>
            <person name="Garbe J."/>
        </authorList>
    </citation>
    <scope>NUCLEOTIDE SEQUENCE</scope>
    <source>
        <strain evidence="2">Duluth1</strain>
        <tissue evidence="2">Whole animal</tissue>
    </source>
</reference>
<accession>A0A9D4K3E6</accession>
<proteinExistence type="predicted"/>
<evidence type="ECO:0000313" key="2">
    <source>
        <dbReference type="EMBL" id="KAH3832272.1"/>
    </source>
</evidence>
<dbReference type="Proteomes" id="UP000828390">
    <property type="component" value="Unassembled WGS sequence"/>
</dbReference>
<organism evidence="2 3">
    <name type="scientific">Dreissena polymorpha</name>
    <name type="common">Zebra mussel</name>
    <name type="synonym">Mytilus polymorpha</name>
    <dbReference type="NCBI Taxonomy" id="45954"/>
    <lineage>
        <taxon>Eukaryota</taxon>
        <taxon>Metazoa</taxon>
        <taxon>Spiralia</taxon>
        <taxon>Lophotrochozoa</taxon>
        <taxon>Mollusca</taxon>
        <taxon>Bivalvia</taxon>
        <taxon>Autobranchia</taxon>
        <taxon>Heteroconchia</taxon>
        <taxon>Euheterodonta</taxon>
        <taxon>Imparidentia</taxon>
        <taxon>Neoheterodontei</taxon>
        <taxon>Myida</taxon>
        <taxon>Dreissenoidea</taxon>
        <taxon>Dreissenidae</taxon>
        <taxon>Dreissena</taxon>
    </lineage>
</organism>